<name>A0AB73BHJ0_9GAMM</name>
<dbReference type="Proteomes" id="UP000324162">
    <property type="component" value="Unassembled WGS sequence"/>
</dbReference>
<gene>
    <name evidence="1" type="ORF">EU508_08250</name>
</gene>
<reference evidence="1 2" key="1">
    <citation type="submission" date="2019-01" db="EMBL/GenBank/DDBJ databases">
        <title>Genome sequences of marine Pseudoalteromonas species.</title>
        <authorList>
            <person name="Boraston A.B."/>
            <person name="Hehemann J.-H."/>
            <person name="Vickers C.J."/>
            <person name="Salama-Alber O."/>
            <person name="Abe K."/>
            <person name="Hettle A.J."/>
        </authorList>
    </citation>
    <scope>NUCLEOTIDE SEQUENCE [LARGE SCALE GENOMIC DNA]</scope>
    <source>
        <strain evidence="1 2">PS42</strain>
    </source>
</reference>
<dbReference type="RefSeq" id="WP_149614070.1">
    <property type="nucleotide sequence ID" value="NZ_SEUK01000047.1"/>
</dbReference>
<dbReference type="AlphaFoldDB" id="A0AB73BHJ0"/>
<sequence>MSLTLQLHLVAQLNTLADQIVESLSPTFPASGLITAQALNVKPNELEYALDFMVNAGYLFESGKGYALTEKTAVLLISGSFSPMLKVNQDVKNA</sequence>
<protein>
    <submittedName>
        <fullName evidence="1">Uncharacterized protein</fullName>
    </submittedName>
</protein>
<evidence type="ECO:0000313" key="2">
    <source>
        <dbReference type="Proteomes" id="UP000324162"/>
    </source>
</evidence>
<accession>A0AB73BHJ0</accession>
<comment type="caution">
    <text evidence="1">The sequence shown here is derived from an EMBL/GenBank/DDBJ whole genome shotgun (WGS) entry which is preliminary data.</text>
</comment>
<evidence type="ECO:0000313" key="1">
    <source>
        <dbReference type="EMBL" id="KAA1160997.1"/>
    </source>
</evidence>
<proteinExistence type="predicted"/>
<dbReference type="EMBL" id="SEUK01000047">
    <property type="protein sequence ID" value="KAA1160997.1"/>
    <property type="molecule type" value="Genomic_DNA"/>
</dbReference>
<organism evidence="1 2">
    <name type="scientific">Pseudoalteromonas fuliginea</name>
    <dbReference type="NCBI Taxonomy" id="1872678"/>
    <lineage>
        <taxon>Bacteria</taxon>
        <taxon>Pseudomonadati</taxon>
        <taxon>Pseudomonadota</taxon>
        <taxon>Gammaproteobacteria</taxon>
        <taxon>Alteromonadales</taxon>
        <taxon>Pseudoalteromonadaceae</taxon>
        <taxon>Pseudoalteromonas</taxon>
    </lineage>
</organism>